<reference evidence="2" key="2">
    <citation type="journal article" date="2023" name="IMA Fungus">
        <title>Comparative genomic study of the Penicillium genus elucidates a diverse pangenome and 15 lateral gene transfer events.</title>
        <authorList>
            <person name="Petersen C."/>
            <person name="Sorensen T."/>
            <person name="Nielsen M.R."/>
            <person name="Sondergaard T.E."/>
            <person name="Sorensen J.L."/>
            <person name="Fitzpatrick D.A."/>
            <person name="Frisvad J.C."/>
            <person name="Nielsen K.L."/>
        </authorList>
    </citation>
    <scope>NUCLEOTIDE SEQUENCE</scope>
    <source>
        <strain evidence="2">IBT 20477</strain>
    </source>
</reference>
<evidence type="ECO:0000313" key="3">
    <source>
        <dbReference type="EMBL" id="KAJ5202170.1"/>
    </source>
</evidence>
<comment type="caution">
    <text evidence="2">The sequence shown here is derived from an EMBL/GenBank/DDBJ whole genome shotgun (WGS) entry which is preliminary data.</text>
</comment>
<keyword evidence="4" id="KW-1185">Reference proteome</keyword>
<evidence type="ECO:0000256" key="1">
    <source>
        <dbReference type="SAM" id="Phobius"/>
    </source>
</evidence>
<dbReference type="EMBL" id="JAPQKQ010000004">
    <property type="protein sequence ID" value="KAJ5201329.1"/>
    <property type="molecule type" value="Genomic_DNA"/>
</dbReference>
<keyword evidence="1" id="KW-0472">Membrane</keyword>
<protein>
    <submittedName>
        <fullName evidence="2">Uncharacterized protein</fullName>
    </submittedName>
</protein>
<gene>
    <name evidence="3" type="ORF">N7449_004249</name>
    <name evidence="2" type="ORF">N7449_006132</name>
</gene>
<dbReference type="AlphaFoldDB" id="A0A9W9MHC1"/>
<dbReference type="OrthoDB" id="4373766at2759"/>
<dbReference type="EMBL" id="JAPQKQ010000003">
    <property type="protein sequence ID" value="KAJ5202170.1"/>
    <property type="molecule type" value="Genomic_DNA"/>
</dbReference>
<name>A0A9W9MHC1_9EURO</name>
<evidence type="ECO:0000313" key="4">
    <source>
        <dbReference type="Proteomes" id="UP001150942"/>
    </source>
</evidence>
<accession>A0A9W9MHC1</accession>
<sequence>MLLTLMVFEPKLPVCGKPFRAVREYLETAKRLEGFRTRFAFRYFITPGMLPATSTLFILKRNYLNATDMK</sequence>
<keyword evidence="1" id="KW-1133">Transmembrane helix</keyword>
<dbReference type="Proteomes" id="UP001150942">
    <property type="component" value="Unassembled WGS sequence"/>
</dbReference>
<feature type="transmembrane region" description="Helical" evidence="1">
    <location>
        <begin position="40"/>
        <end position="59"/>
    </location>
</feature>
<evidence type="ECO:0000313" key="2">
    <source>
        <dbReference type="EMBL" id="KAJ5201329.1"/>
    </source>
</evidence>
<reference evidence="2" key="1">
    <citation type="submission" date="2022-11" db="EMBL/GenBank/DDBJ databases">
        <authorList>
            <person name="Petersen C."/>
        </authorList>
    </citation>
    <scope>NUCLEOTIDE SEQUENCE</scope>
    <source>
        <strain evidence="2">IBT 20477</strain>
    </source>
</reference>
<proteinExistence type="predicted"/>
<organism evidence="2 4">
    <name type="scientific">Penicillium cf. viridicatum</name>
    <dbReference type="NCBI Taxonomy" id="2972119"/>
    <lineage>
        <taxon>Eukaryota</taxon>
        <taxon>Fungi</taxon>
        <taxon>Dikarya</taxon>
        <taxon>Ascomycota</taxon>
        <taxon>Pezizomycotina</taxon>
        <taxon>Eurotiomycetes</taxon>
        <taxon>Eurotiomycetidae</taxon>
        <taxon>Eurotiales</taxon>
        <taxon>Aspergillaceae</taxon>
        <taxon>Penicillium</taxon>
    </lineage>
</organism>
<keyword evidence="1" id="KW-0812">Transmembrane</keyword>